<comment type="caution">
    <text evidence="2">The sequence shown here is derived from an EMBL/GenBank/DDBJ whole genome shotgun (WGS) entry which is preliminary data.</text>
</comment>
<gene>
    <name evidence="2" type="ORF">NAT47_11855</name>
</gene>
<dbReference type="RefSeq" id="WP_250583037.1">
    <property type="nucleotide sequence ID" value="NZ_JAMLJN010000012.1"/>
</dbReference>
<sequence length="185" mass="20774">MAQTPSNMLPLGTIAPDFNLKDTNATDFKTFADCKGEKGTVVMFICNHCPFVHHVMEEVIRVVNDYRVQGIGFVAISSNDVEKYPQDAPELMTEFAFENGFEFPYLYDETQEVAKAYDAACTPDFYLFDNQNKLVYRGQLDDSRPANGIPLSGSDLRSAIDGVVMNRLINPEQKPSIGCNIKWKN</sequence>
<accession>A0ABT0TJE8</accession>
<dbReference type="PANTHER" id="PTHR43640">
    <property type="entry name" value="OS07G0260300 PROTEIN"/>
    <property type="match status" value="1"/>
</dbReference>
<dbReference type="Proteomes" id="UP001203342">
    <property type="component" value="Unassembled WGS sequence"/>
</dbReference>
<dbReference type="InterPro" id="IPR000866">
    <property type="entry name" value="AhpC/TSA"/>
</dbReference>
<dbReference type="PANTHER" id="PTHR43640:SF1">
    <property type="entry name" value="THIOREDOXIN-DEPENDENT PEROXIREDOXIN"/>
    <property type="match status" value="1"/>
</dbReference>
<dbReference type="Gene3D" id="3.40.30.10">
    <property type="entry name" value="Glutaredoxin"/>
    <property type="match status" value="1"/>
</dbReference>
<reference evidence="2 3" key="1">
    <citation type="submission" date="2022-05" db="EMBL/GenBank/DDBJ databases">
        <title>Flavobacterium sp., isolated from activated sludge.</title>
        <authorList>
            <person name="Ran Q."/>
        </authorList>
    </citation>
    <scope>NUCLEOTIDE SEQUENCE [LARGE SCALE GENOMIC DNA]</scope>
    <source>
        <strain evidence="2 3">HXWNR69</strain>
    </source>
</reference>
<keyword evidence="3" id="KW-1185">Reference proteome</keyword>
<evidence type="ECO:0000259" key="1">
    <source>
        <dbReference type="PROSITE" id="PS51352"/>
    </source>
</evidence>
<feature type="domain" description="Thioredoxin" evidence="1">
    <location>
        <begin position="9"/>
        <end position="165"/>
    </location>
</feature>
<dbReference type="InterPro" id="IPR013766">
    <property type="entry name" value="Thioredoxin_domain"/>
</dbReference>
<evidence type="ECO:0000313" key="2">
    <source>
        <dbReference type="EMBL" id="MCL9771110.1"/>
    </source>
</evidence>
<dbReference type="InterPro" id="IPR047262">
    <property type="entry name" value="PRX-like1"/>
</dbReference>
<evidence type="ECO:0000313" key="3">
    <source>
        <dbReference type="Proteomes" id="UP001203342"/>
    </source>
</evidence>
<dbReference type="PROSITE" id="PS51352">
    <property type="entry name" value="THIOREDOXIN_2"/>
    <property type="match status" value="1"/>
</dbReference>
<dbReference type="InterPro" id="IPR036249">
    <property type="entry name" value="Thioredoxin-like_sf"/>
</dbReference>
<dbReference type="Pfam" id="PF00578">
    <property type="entry name" value="AhpC-TSA"/>
    <property type="match status" value="1"/>
</dbReference>
<organism evidence="2 3">
    <name type="scientific">Flavobacterium fragile</name>
    <dbReference type="NCBI Taxonomy" id="2949085"/>
    <lineage>
        <taxon>Bacteria</taxon>
        <taxon>Pseudomonadati</taxon>
        <taxon>Bacteroidota</taxon>
        <taxon>Flavobacteriia</taxon>
        <taxon>Flavobacteriales</taxon>
        <taxon>Flavobacteriaceae</taxon>
        <taxon>Flavobacterium</taxon>
    </lineage>
</organism>
<proteinExistence type="predicted"/>
<protein>
    <submittedName>
        <fullName evidence="2">Thioredoxin family protein</fullName>
    </submittedName>
</protein>
<dbReference type="EMBL" id="JAMLJN010000012">
    <property type="protein sequence ID" value="MCL9771110.1"/>
    <property type="molecule type" value="Genomic_DNA"/>
</dbReference>
<dbReference type="SUPFAM" id="SSF52833">
    <property type="entry name" value="Thioredoxin-like"/>
    <property type="match status" value="1"/>
</dbReference>
<name>A0ABT0TJE8_9FLAO</name>
<dbReference type="CDD" id="cd02969">
    <property type="entry name" value="PRX_like1"/>
    <property type="match status" value="1"/>
</dbReference>